<sequence length="266" mass="28029">MYAFEYLKPTSLKEAKAMLAEHPDGKFLSGGHTLLPAMKLRLAGPAALIDLSGVEGMRGIERKGDTLVIGAFMKHREVAGSDVVKAAIPTLAEMVGTIGDPAVRHRGTIGGSIANNDPSADYAAAAMALAATIVTDSRRIPADEFFTGLFSTALEDGEIVTAVEFPIPRRMGYQKFRNPASRYALCGVAVAETAAGEVRVAVIGAGADGVFRMAEMENALKGNFSPDAIKDIKVPTDGMASDIHADQEYRAHLVGVMARRAVAAAK</sequence>
<dbReference type="GO" id="GO:0071949">
    <property type="term" value="F:FAD binding"/>
    <property type="evidence" value="ECO:0007669"/>
    <property type="project" value="InterPro"/>
</dbReference>
<name>A0A849I7X6_9HYPH</name>
<dbReference type="InterPro" id="IPR016167">
    <property type="entry name" value="FAD-bd_PCMH_sub1"/>
</dbReference>
<dbReference type="Proteomes" id="UP000564885">
    <property type="component" value="Unassembled WGS sequence"/>
</dbReference>
<dbReference type="Pfam" id="PF00941">
    <property type="entry name" value="FAD_binding_5"/>
    <property type="match status" value="1"/>
</dbReference>
<keyword evidence="2" id="KW-0274">FAD</keyword>
<dbReference type="Gene3D" id="3.30.465.10">
    <property type="match status" value="1"/>
</dbReference>
<dbReference type="AlphaFoldDB" id="A0A849I7X6"/>
<feature type="domain" description="FAD-binding PCMH-type" evidence="4">
    <location>
        <begin position="1"/>
        <end position="170"/>
    </location>
</feature>
<evidence type="ECO:0000256" key="2">
    <source>
        <dbReference type="ARBA" id="ARBA00022827"/>
    </source>
</evidence>
<dbReference type="GO" id="GO:0016491">
    <property type="term" value="F:oxidoreductase activity"/>
    <property type="evidence" value="ECO:0007669"/>
    <property type="project" value="UniProtKB-KW"/>
</dbReference>
<dbReference type="InterPro" id="IPR016169">
    <property type="entry name" value="FAD-bd_PCMH_sub2"/>
</dbReference>
<keyword evidence="3" id="KW-0560">Oxidoreductase</keyword>
<evidence type="ECO:0000256" key="1">
    <source>
        <dbReference type="ARBA" id="ARBA00022630"/>
    </source>
</evidence>
<dbReference type="PROSITE" id="PS51387">
    <property type="entry name" value="FAD_PCMH"/>
    <property type="match status" value="1"/>
</dbReference>
<accession>A0A849I7X6</accession>
<dbReference type="InterPro" id="IPR005107">
    <property type="entry name" value="CO_DH_flav_C"/>
</dbReference>
<keyword evidence="1" id="KW-0285">Flavoprotein</keyword>
<dbReference type="SUPFAM" id="SSF56176">
    <property type="entry name" value="FAD-binding/transporter-associated domain-like"/>
    <property type="match status" value="1"/>
</dbReference>
<organism evidence="5 6">
    <name type="scientific">Enterovirga aerilata</name>
    <dbReference type="NCBI Taxonomy" id="2730920"/>
    <lineage>
        <taxon>Bacteria</taxon>
        <taxon>Pseudomonadati</taxon>
        <taxon>Pseudomonadota</taxon>
        <taxon>Alphaproteobacteria</taxon>
        <taxon>Hyphomicrobiales</taxon>
        <taxon>Methylobacteriaceae</taxon>
        <taxon>Enterovirga</taxon>
    </lineage>
</organism>
<dbReference type="InterPro" id="IPR016166">
    <property type="entry name" value="FAD-bd_PCMH"/>
</dbReference>
<dbReference type="PANTHER" id="PTHR42659:SF2">
    <property type="entry name" value="XANTHINE DEHYDROGENASE SUBUNIT C-RELATED"/>
    <property type="match status" value="1"/>
</dbReference>
<comment type="caution">
    <text evidence="5">The sequence shown here is derived from an EMBL/GenBank/DDBJ whole genome shotgun (WGS) entry which is preliminary data.</text>
</comment>
<dbReference type="PANTHER" id="PTHR42659">
    <property type="entry name" value="XANTHINE DEHYDROGENASE SUBUNIT C-RELATED"/>
    <property type="match status" value="1"/>
</dbReference>
<evidence type="ECO:0000259" key="4">
    <source>
        <dbReference type="PROSITE" id="PS51387"/>
    </source>
</evidence>
<evidence type="ECO:0000313" key="5">
    <source>
        <dbReference type="EMBL" id="NNM72395.1"/>
    </source>
</evidence>
<evidence type="ECO:0000313" key="6">
    <source>
        <dbReference type="Proteomes" id="UP000564885"/>
    </source>
</evidence>
<protein>
    <submittedName>
        <fullName evidence="5">Xanthine dehydrogenase family protein subunit M</fullName>
    </submittedName>
</protein>
<keyword evidence="6" id="KW-1185">Reference proteome</keyword>
<dbReference type="SMART" id="SM01092">
    <property type="entry name" value="CO_deh_flav_C"/>
    <property type="match status" value="1"/>
</dbReference>
<dbReference type="SUPFAM" id="SSF55447">
    <property type="entry name" value="CO dehydrogenase flavoprotein C-terminal domain-like"/>
    <property type="match status" value="1"/>
</dbReference>
<gene>
    <name evidence="5" type="ORF">HJG44_08310</name>
</gene>
<dbReference type="RefSeq" id="WP_171217868.1">
    <property type="nucleotide sequence ID" value="NZ_JABEPP010000002.1"/>
</dbReference>
<dbReference type="EMBL" id="JABEPP010000002">
    <property type="protein sequence ID" value="NNM72395.1"/>
    <property type="molecule type" value="Genomic_DNA"/>
</dbReference>
<evidence type="ECO:0000256" key="3">
    <source>
        <dbReference type="ARBA" id="ARBA00023002"/>
    </source>
</evidence>
<reference evidence="5 6" key="1">
    <citation type="submission" date="2020-04" db="EMBL/GenBank/DDBJ databases">
        <title>Enterovirga sp. isolate from soil.</title>
        <authorList>
            <person name="Chea S."/>
            <person name="Kim D.-U."/>
        </authorList>
    </citation>
    <scope>NUCLEOTIDE SEQUENCE [LARGE SCALE GENOMIC DNA]</scope>
    <source>
        <strain evidence="5 6">DB1703</strain>
    </source>
</reference>
<dbReference type="InterPro" id="IPR002346">
    <property type="entry name" value="Mopterin_DH_FAD-bd"/>
</dbReference>
<dbReference type="Gene3D" id="3.30.43.10">
    <property type="entry name" value="Uridine Diphospho-n-acetylenolpyruvylglucosamine Reductase, domain 2"/>
    <property type="match status" value="1"/>
</dbReference>
<proteinExistence type="predicted"/>
<dbReference type="InterPro" id="IPR036318">
    <property type="entry name" value="FAD-bd_PCMH-like_sf"/>
</dbReference>
<dbReference type="InterPro" id="IPR051312">
    <property type="entry name" value="Diverse_Substr_Oxidored"/>
</dbReference>
<dbReference type="Gene3D" id="3.30.390.50">
    <property type="entry name" value="CO dehydrogenase flavoprotein, C-terminal domain"/>
    <property type="match status" value="1"/>
</dbReference>
<dbReference type="InterPro" id="IPR036683">
    <property type="entry name" value="CO_DH_flav_C_dom_sf"/>
</dbReference>